<dbReference type="InterPro" id="IPR023772">
    <property type="entry name" value="DNA-bd_HTH_TetR-type_CS"/>
</dbReference>
<dbReference type="PANTHER" id="PTHR30055:SF234">
    <property type="entry name" value="HTH-TYPE TRANSCRIPTIONAL REGULATOR BETI"/>
    <property type="match status" value="1"/>
</dbReference>
<dbReference type="GO" id="GO:0000976">
    <property type="term" value="F:transcription cis-regulatory region binding"/>
    <property type="evidence" value="ECO:0007669"/>
    <property type="project" value="TreeGrafter"/>
</dbReference>
<evidence type="ECO:0000256" key="3">
    <source>
        <dbReference type="ARBA" id="ARBA00023163"/>
    </source>
</evidence>
<dbReference type="InterPro" id="IPR041347">
    <property type="entry name" value="MftR_C"/>
</dbReference>
<dbReference type="PATRIC" id="fig|66430.4.peg.7198"/>
<protein>
    <recommendedName>
        <fullName evidence="5">HTH tetR-type domain-containing protein</fullName>
    </recommendedName>
</protein>
<dbReference type="EMBL" id="LFML01000085">
    <property type="protein sequence ID" value="KMO95835.1"/>
    <property type="molecule type" value="Genomic_DNA"/>
</dbReference>
<name>A0A0J6XIG1_9ACTN</name>
<keyword evidence="7" id="KW-1185">Reference proteome</keyword>
<dbReference type="Proteomes" id="UP000035932">
    <property type="component" value="Unassembled WGS sequence"/>
</dbReference>
<evidence type="ECO:0000256" key="1">
    <source>
        <dbReference type="ARBA" id="ARBA00023015"/>
    </source>
</evidence>
<reference evidence="6 7" key="1">
    <citation type="submission" date="2015-06" db="EMBL/GenBank/DDBJ databases">
        <title>Recapitulation of the evolution of biosynthetic gene clusters reveals hidden chemical diversity on bacterial genomes.</title>
        <authorList>
            <person name="Cruz-Morales P."/>
            <person name="Martinez-Guerrero C."/>
            <person name="Morales-Escalante M.A."/>
            <person name="Yanez-Guerra L.A."/>
            <person name="Kopp J.F."/>
            <person name="Feldmann J."/>
            <person name="Ramos-Aboites H.E."/>
            <person name="Barona-Gomez F."/>
        </authorList>
    </citation>
    <scope>NUCLEOTIDE SEQUENCE [LARGE SCALE GENOMIC DNA]</scope>
    <source>
        <strain evidence="6 7">ATCC 31245</strain>
    </source>
</reference>
<dbReference type="PROSITE" id="PS01081">
    <property type="entry name" value="HTH_TETR_1"/>
    <property type="match status" value="1"/>
</dbReference>
<evidence type="ECO:0000259" key="5">
    <source>
        <dbReference type="PROSITE" id="PS50977"/>
    </source>
</evidence>
<evidence type="ECO:0000256" key="4">
    <source>
        <dbReference type="PROSITE-ProRule" id="PRU00335"/>
    </source>
</evidence>
<sequence>MGTTATQPSLWDRSRQAVVASIFDTAMRLFAEQGYEATTIAQIAKEAGISQRSLFRYFGTKEDIVCGEQEELGELLRATVEAQPAAATAWEALRAGFEVLMEAHGEPGKLLEITTLIFDTPPLRARYTQKRLRWQELVQPAVTARMPAGEGPLPQVRAAAVTATVFACVDAATEAWVRSGGSADLATLYDEALAAVRG</sequence>
<dbReference type="InterPro" id="IPR009057">
    <property type="entry name" value="Homeodomain-like_sf"/>
</dbReference>
<gene>
    <name evidence="6" type="ORF">ACS04_21715</name>
</gene>
<feature type="DNA-binding region" description="H-T-H motif" evidence="4">
    <location>
        <begin position="39"/>
        <end position="58"/>
    </location>
</feature>
<dbReference type="OrthoDB" id="8688418at2"/>
<dbReference type="Gene3D" id="1.10.357.10">
    <property type="entry name" value="Tetracycline Repressor, domain 2"/>
    <property type="match status" value="1"/>
</dbReference>
<dbReference type="AlphaFoldDB" id="A0A0J6XIG1"/>
<accession>A0A0J6XIG1</accession>
<dbReference type="PRINTS" id="PR00455">
    <property type="entry name" value="HTHTETR"/>
</dbReference>
<evidence type="ECO:0000313" key="6">
    <source>
        <dbReference type="EMBL" id="KMO95835.1"/>
    </source>
</evidence>
<dbReference type="Pfam" id="PF17754">
    <property type="entry name" value="TetR_C_14"/>
    <property type="match status" value="1"/>
</dbReference>
<dbReference type="InterPro" id="IPR036271">
    <property type="entry name" value="Tet_transcr_reg_TetR-rel_C_sf"/>
</dbReference>
<dbReference type="SUPFAM" id="SSF48498">
    <property type="entry name" value="Tetracyclin repressor-like, C-terminal domain"/>
    <property type="match status" value="1"/>
</dbReference>
<dbReference type="RefSeq" id="WP_048478361.1">
    <property type="nucleotide sequence ID" value="NZ_JBIRUD010000021.1"/>
</dbReference>
<feature type="domain" description="HTH tetR-type" evidence="5">
    <location>
        <begin position="16"/>
        <end position="76"/>
    </location>
</feature>
<evidence type="ECO:0000256" key="2">
    <source>
        <dbReference type="ARBA" id="ARBA00023125"/>
    </source>
</evidence>
<dbReference type="PANTHER" id="PTHR30055">
    <property type="entry name" value="HTH-TYPE TRANSCRIPTIONAL REGULATOR RUTR"/>
    <property type="match status" value="1"/>
</dbReference>
<keyword evidence="1" id="KW-0805">Transcription regulation</keyword>
<dbReference type="Pfam" id="PF00440">
    <property type="entry name" value="TetR_N"/>
    <property type="match status" value="1"/>
</dbReference>
<dbReference type="InterPro" id="IPR001647">
    <property type="entry name" value="HTH_TetR"/>
</dbReference>
<comment type="caution">
    <text evidence="6">The sequence shown here is derived from an EMBL/GenBank/DDBJ whole genome shotgun (WGS) entry which is preliminary data.</text>
</comment>
<proteinExistence type="predicted"/>
<dbReference type="STRING" id="66430.ACS04_21715"/>
<evidence type="ECO:0000313" key="7">
    <source>
        <dbReference type="Proteomes" id="UP000035932"/>
    </source>
</evidence>
<dbReference type="SUPFAM" id="SSF46689">
    <property type="entry name" value="Homeodomain-like"/>
    <property type="match status" value="1"/>
</dbReference>
<organism evidence="6 7">
    <name type="scientific">Streptomyces roseus</name>
    <dbReference type="NCBI Taxonomy" id="66430"/>
    <lineage>
        <taxon>Bacteria</taxon>
        <taxon>Bacillati</taxon>
        <taxon>Actinomycetota</taxon>
        <taxon>Actinomycetes</taxon>
        <taxon>Kitasatosporales</taxon>
        <taxon>Streptomycetaceae</taxon>
        <taxon>Streptomyces</taxon>
    </lineage>
</organism>
<dbReference type="GO" id="GO:0003700">
    <property type="term" value="F:DNA-binding transcription factor activity"/>
    <property type="evidence" value="ECO:0007669"/>
    <property type="project" value="TreeGrafter"/>
</dbReference>
<keyword evidence="3" id="KW-0804">Transcription</keyword>
<keyword evidence="2 4" id="KW-0238">DNA-binding</keyword>
<dbReference type="Gene3D" id="1.10.10.60">
    <property type="entry name" value="Homeodomain-like"/>
    <property type="match status" value="1"/>
</dbReference>
<dbReference type="PROSITE" id="PS50977">
    <property type="entry name" value="HTH_TETR_2"/>
    <property type="match status" value="1"/>
</dbReference>
<dbReference type="InterPro" id="IPR050109">
    <property type="entry name" value="HTH-type_TetR-like_transc_reg"/>
</dbReference>